<reference evidence="1 2" key="1">
    <citation type="submission" date="2019-10" db="EMBL/GenBank/DDBJ databases">
        <title>Georgenia wutianyii sp. nov. and Georgenia yuyongxinii sp. nov. isolated from plateau pika (Ochotona curzoniae) in the Qinghai-Tibet plateau of China.</title>
        <authorList>
            <person name="Tian Z."/>
        </authorList>
    </citation>
    <scope>NUCLEOTIDE SEQUENCE [LARGE SCALE GENOMIC DNA]</scope>
    <source>
        <strain evidence="1 2">JCM 19765</strain>
    </source>
</reference>
<dbReference type="Proteomes" id="UP000437709">
    <property type="component" value="Unassembled WGS sequence"/>
</dbReference>
<protein>
    <recommendedName>
        <fullName evidence="3">Mycothiol-dependent maleylpyruvate isomerase metal-binding domain-containing protein</fullName>
    </recommendedName>
</protein>
<dbReference type="RefSeq" id="WP_152195762.1">
    <property type="nucleotide sequence ID" value="NZ_VUKD01000004.1"/>
</dbReference>
<dbReference type="AlphaFoldDB" id="A0A6N7EMA1"/>
<dbReference type="EMBL" id="WHPC01000070">
    <property type="protein sequence ID" value="MPV38258.1"/>
    <property type="molecule type" value="Genomic_DNA"/>
</dbReference>
<evidence type="ECO:0008006" key="3">
    <source>
        <dbReference type="Google" id="ProtNLM"/>
    </source>
</evidence>
<dbReference type="OrthoDB" id="4453346at2"/>
<organism evidence="1 2">
    <name type="scientific">Georgenia subflava</name>
    <dbReference type="NCBI Taxonomy" id="1622177"/>
    <lineage>
        <taxon>Bacteria</taxon>
        <taxon>Bacillati</taxon>
        <taxon>Actinomycetota</taxon>
        <taxon>Actinomycetes</taxon>
        <taxon>Micrococcales</taxon>
        <taxon>Bogoriellaceae</taxon>
        <taxon>Georgenia</taxon>
    </lineage>
</organism>
<sequence>MDPDDVRHAAQWLANELRARPTEDYDYDQPAHGLEWTCWYTLEHALDDLLAFALQVAGHVQDDYLPLMAADGSDGITRVDRGAGVAGMAASLEAMAELMAAQVQLQPGTARAYHPYGDSDPRGFAAMSVLEVIVHGWDVLSALDDEVADLPEDLCEGVLARLFPGSPDAGSPQEVLLWQTGRAELAGHGRLSSWRWDAAVR</sequence>
<proteinExistence type="predicted"/>
<gene>
    <name evidence="1" type="ORF">GB881_14605</name>
</gene>
<accession>A0A6N7EMA1</accession>
<keyword evidence="2" id="KW-1185">Reference proteome</keyword>
<name>A0A6N7EMA1_9MICO</name>
<evidence type="ECO:0000313" key="1">
    <source>
        <dbReference type="EMBL" id="MPV38258.1"/>
    </source>
</evidence>
<comment type="caution">
    <text evidence="1">The sequence shown here is derived from an EMBL/GenBank/DDBJ whole genome shotgun (WGS) entry which is preliminary data.</text>
</comment>
<evidence type="ECO:0000313" key="2">
    <source>
        <dbReference type="Proteomes" id="UP000437709"/>
    </source>
</evidence>